<name>A0AAU7VIT7_9FIRM</name>
<sequence>MIGGVASFIIDEDRNAMAAIAEAQGNVYDAVVSHYNSGYVGVEVEQDFRWNDFYLHGHRETGWLPVGEARITRLQLPCGTWLEM</sequence>
<gene>
    <name evidence="1" type="ORF">PRVXT_001943</name>
</gene>
<evidence type="ECO:0000313" key="1">
    <source>
        <dbReference type="EMBL" id="XBX73927.1"/>
    </source>
</evidence>
<reference evidence="1" key="2">
    <citation type="submission" date="2024-06" db="EMBL/GenBank/DDBJ databases">
        <authorList>
            <person name="Petrova K.O."/>
            <person name="Toshchakov S.V."/>
            <person name="Boltjanskaja Y.V."/>
            <person name="Kevbrin V."/>
        </authorList>
    </citation>
    <scope>NUCLEOTIDE SEQUENCE</scope>
    <source>
        <strain evidence="1">Z-910T</strain>
    </source>
</reference>
<dbReference type="RefSeq" id="WP_350342689.1">
    <property type="nucleotide sequence ID" value="NZ_CP158367.1"/>
</dbReference>
<protein>
    <submittedName>
        <fullName evidence="1">Uncharacterized protein</fullName>
    </submittedName>
</protein>
<dbReference type="EMBL" id="CP158367">
    <property type="protein sequence ID" value="XBX73927.1"/>
    <property type="molecule type" value="Genomic_DNA"/>
</dbReference>
<accession>A0AAU7VIT7</accession>
<organism evidence="1">
    <name type="scientific">Proteinivorax tanatarense</name>
    <dbReference type="NCBI Taxonomy" id="1260629"/>
    <lineage>
        <taxon>Bacteria</taxon>
        <taxon>Bacillati</taxon>
        <taxon>Bacillota</taxon>
        <taxon>Clostridia</taxon>
        <taxon>Eubacteriales</taxon>
        <taxon>Proteinivoracaceae</taxon>
        <taxon>Proteinivorax</taxon>
    </lineage>
</organism>
<reference evidence="1" key="1">
    <citation type="journal article" date="2013" name="Extremophiles">
        <title>Proteinivorax tanatarense gen. nov., sp. nov., an anaerobic, haloalkaliphilic, proteolytic bacterium isolated from a decaying algal bloom, and proposal of Proteinivoraceae fam. nov.</title>
        <authorList>
            <person name="Kevbrin V."/>
            <person name="Boltyanskaya Y."/>
            <person name="Zhilina T."/>
            <person name="Kolganova T."/>
            <person name="Lavrentjeva E."/>
            <person name="Kuznetsov B."/>
        </authorList>
    </citation>
    <scope>NUCLEOTIDE SEQUENCE</scope>
    <source>
        <strain evidence="1">Z-910T</strain>
    </source>
</reference>
<dbReference type="AlphaFoldDB" id="A0AAU7VIT7"/>
<proteinExistence type="predicted"/>